<dbReference type="Pfam" id="PF00447">
    <property type="entry name" value="HSF_DNA-bind"/>
    <property type="match status" value="1"/>
</dbReference>
<dbReference type="AlphaFoldDB" id="A0A565CGQ2"/>
<dbReference type="SUPFAM" id="SSF48371">
    <property type="entry name" value="ARM repeat"/>
    <property type="match status" value="1"/>
</dbReference>
<dbReference type="EMBL" id="CABITT030000007">
    <property type="protein sequence ID" value="VVB12742.1"/>
    <property type="molecule type" value="Genomic_DNA"/>
</dbReference>
<dbReference type="InterPro" id="IPR036388">
    <property type="entry name" value="WH-like_DNA-bd_sf"/>
</dbReference>
<evidence type="ECO:0000259" key="7">
    <source>
        <dbReference type="SMART" id="SM00415"/>
    </source>
</evidence>
<evidence type="ECO:0000313" key="9">
    <source>
        <dbReference type="Proteomes" id="UP000489600"/>
    </source>
</evidence>
<keyword evidence="9" id="KW-1185">Reference proteome</keyword>
<evidence type="ECO:0000256" key="1">
    <source>
        <dbReference type="ARBA" id="ARBA00004123"/>
    </source>
</evidence>
<dbReference type="InterPro" id="IPR013878">
    <property type="entry name" value="Mo25"/>
</dbReference>
<dbReference type="GO" id="GO:0006357">
    <property type="term" value="P:regulation of transcription by RNA polymerase II"/>
    <property type="evidence" value="ECO:0007669"/>
    <property type="project" value="TreeGrafter"/>
</dbReference>
<comment type="similarity">
    <text evidence="6">Belongs to the HSF family.</text>
</comment>
<dbReference type="GO" id="GO:0005634">
    <property type="term" value="C:nucleus"/>
    <property type="evidence" value="ECO:0007669"/>
    <property type="project" value="UniProtKB-SubCell"/>
</dbReference>
<proteinExistence type="inferred from homology"/>
<evidence type="ECO:0000313" key="8">
    <source>
        <dbReference type="EMBL" id="VVB12742.1"/>
    </source>
</evidence>
<dbReference type="PANTHER" id="PTHR10015:SF427">
    <property type="entry name" value="HEAT SHOCK FACTOR PROTEIN"/>
    <property type="match status" value="1"/>
</dbReference>
<organism evidence="8 9">
    <name type="scientific">Arabis nemorensis</name>
    <dbReference type="NCBI Taxonomy" id="586526"/>
    <lineage>
        <taxon>Eukaryota</taxon>
        <taxon>Viridiplantae</taxon>
        <taxon>Streptophyta</taxon>
        <taxon>Embryophyta</taxon>
        <taxon>Tracheophyta</taxon>
        <taxon>Spermatophyta</taxon>
        <taxon>Magnoliopsida</taxon>
        <taxon>eudicotyledons</taxon>
        <taxon>Gunneridae</taxon>
        <taxon>Pentapetalae</taxon>
        <taxon>rosids</taxon>
        <taxon>malvids</taxon>
        <taxon>Brassicales</taxon>
        <taxon>Brassicaceae</taxon>
        <taxon>Arabideae</taxon>
        <taxon>Arabis</taxon>
    </lineage>
</organism>
<accession>A0A565CGQ2</accession>
<name>A0A565CGQ2_9BRAS</name>
<dbReference type="GO" id="GO:0003700">
    <property type="term" value="F:DNA-binding transcription factor activity"/>
    <property type="evidence" value="ECO:0007669"/>
    <property type="project" value="InterPro"/>
</dbReference>
<dbReference type="Pfam" id="PF08569">
    <property type="entry name" value="Mo25"/>
    <property type="match status" value="1"/>
</dbReference>
<dbReference type="SMART" id="SM00415">
    <property type="entry name" value="HSF"/>
    <property type="match status" value="1"/>
</dbReference>
<dbReference type="InterPro" id="IPR000232">
    <property type="entry name" value="HSF_DNA-bd"/>
</dbReference>
<sequence length="303" mass="34471">MVDDPSTDSIVSWGPDGSSFIVWKPLECKRDLLTKHLQIYSFAKFIAYGFREIVTGEEHLEFACDDFVRGKPELLDKIGERYAALLQPFIDRNARLAERLKNCKNNEERELVIKEWTEMLHKELRENLEASQLAAAIERLRAKRLQDQMHHARKDATQVVANLQRQQVSSRLIASDYLQSNLDLSDVLVQGFENTDMALHYGTMFRECIRHQIVANFPTSTLPLILLQLLRLPNTAHILEILELGGQKKSIGFCSCWVCKSLEKAIGVEICDNEDSGLHKLLAILRSTSSGSAMYLATLFQHG</sequence>
<evidence type="ECO:0000256" key="3">
    <source>
        <dbReference type="ARBA" id="ARBA00023016"/>
    </source>
</evidence>
<dbReference type="InterPro" id="IPR036390">
    <property type="entry name" value="WH_DNA-bd_sf"/>
</dbReference>
<dbReference type="OrthoDB" id="60033at2759"/>
<keyword evidence="5" id="KW-0539">Nucleus</keyword>
<comment type="subcellular location">
    <subcellularLocation>
        <location evidence="1">Nucleus</location>
    </subcellularLocation>
</comment>
<gene>
    <name evidence="8" type="ORF">ANE_LOCUS23186</name>
</gene>
<evidence type="ECO:0000256" key="2">
    <source>
        <dbReference type="ARBA" id="ARBA00011012"/>
    </source>
</evidence>
<dbReference type="PANTHER" id="PTHR10015">
    <property type="entry name" value="HEAT SHOCK TRANSCRIPTION FACTOR"/>
    <property type="match status" value="1"/>
</dbReference>
<evidence type="ECO:0000256" key="6">
    <source>
        <dbReference type="RuleBase" id="RU004020"/>
    </source>
</evidence>
<feature type="domain" description="HSF-type DNA-binding" evidence="7">
    <location>
        <begin position="1"/>
        <end position="81"/>
    </location>
</feature>
<dbReference type="GO" id="GO:0000978">
    <property type="term" value="F:RNA polymerase II cis-regulatory region sequence-specific DNA binding"/>
    <property type="evidence" value="ECO:0007669"/>
    <property type="project" value="TreeGrafter"/>
</dbReference>
<evidence type="ECO:0000256" key="4">
    <source>
        <dbReference type="ARBA" id="ARBA00023125"/>
    </source>
</evidence>
<dbReference type="Gene3D" id="1.25.10.10">
    <property type="entry name" value="Leucine-rich Repeat Variant"/>
    <property type="match status" value="1"/>
</dbReference>
<protein>
    <recommendedName>
        <fullName evidence="7">HSF-type DNA-binding domain-containing protein</fullName>
    </recommendedName>
</protein>
<dbReference type="InterPro" id="IPR016024">
    <property type="entry name" value="ARM-type_fold"/>
</dbReference>
<reference evidence="8" key="1">
    <citation type="submission" date="2019-07" db="EMBL/GenBank/DDBJ databases">
        <authorList>
            <person name="Dittberner H."/>
        </authorList>
    </citation>
    <scope>NUCLEOTIDE SEQUENCE [LARGE SCALE GENOMIC DNA]</scope>
</reference>
<keyword evidence="3" id="KW-0346">Stress response</keyword>
<evidence type="ECO:0000256" key="5">
    <source>
        <dbReference type="ARBA" id="ARBA00023242"/>
    </source>
</evidence>
<comment type="caution">
    <text evidence="8">The sequence shown here is derived from an EMBL/GenBank/DDBJ whole genome shotgun (WGS) entry which is preliminary data.</text>
</comment>
<dbReference type="SUPFAM" id="SSF46785">
    <property type="entry name" value="Winged helix' DNA-binding domain"/>
    <property type="match status" value="1"/>
</dbReference>
<dbReference type="Gene3D" id="1.10.10.10">
    <property type="entry name" value="Winged helix-like DNA-binding domain superfamily/Winged helix DNA-binding domain"/>
    <property type="match status" value="1"/>
</dbReference>
<dbReference type="GO" id="GO:0034605">
    <property type="term" value="P:cellular response to heat"/>
    <property type="evidence" value="ECO:0007669"/>
    <property type="project" value="TreeGrafter"/>
</dbReference>
<dbReference type="Proteomes" id="UP000489600">
    <property type="component" value="Unassembled WGS sequence"/>
</dbReference>
<dbReference type="InterPro" id="IPR011989">
    <property type="entry name" value="ARM-like"/>
</dbReference>
<keyword evidence="4" id="KW-0238">DNA-binding</keyword>
<comment type="similarity">
    <text evidence="2">Belongs to the Mo25 family.</text>
</comment>